<dbReference type="InterPro" id="IPR029315">
    <property type="entry name" value="FANCI_S2"/>
</dbReference>
<dbReference type="Proteomes" id="UP000243975">
    <property type="component" value="Unassembled WGS sequence"/>
</dbReference>
<accession>A0A118JSD3</accession>
<dbReference type="Gramene" id="KVH88617">
    <property type="protein sequence ID" value="KVH88617"/>
    <property type="gene ID" value="Ccrd_026313"/>
</dbReference>
<feature type="domain" description="FANCI helical" evidence="5">
    <location>
        <begin position="286"/>
        <end position="367"/>
    </location>
</feature>
<dbReference type="InterPro" id="IPR029308">
    <property type="entry name" value="FANCI_S1"/>
</dbReference>
<sequence>MTTANHRNTQPSLTPDDIIRLAQYHTTAPLHPFLLSPTSHDTLVSHLHTLPPSAVSEYTSSLLSLLSPSPSVSTSTSTSTLLTSLLNSYINLFNSNKIPHDRHSLKTLQLFTAHLDNIPITQLQSISDSIVSRLSQINTDPDESQLLDLLPKCFNIIFNSTEIDKPRDSVNALFDRILDCNWSRVLLVKLVSISRDFQFVDKGRGRQFAEKVFDNMHCVELQDLPSLVYQLLVLASKGFNKREIIKGIVFFFGTKMHMKKTSYNIVREVEGTALLYVNFAVKQDPSLGQEVMGLVRSDLQVIDHFVVGLLLSIARIRRYRESSMGTLKTALSTAYKDYKFSRHCKWLPDGLKEEYLQNAILTEKAVLRAVNESNYGREHIVPSIVQLGFVLLESVEEINLKELENTGLVGSQELGIQMLQSLFEVHDMARNEVSNTMSPLTEMLKIIEQCKFRILSLKPEQSLVIIRLLGSLVQNYSYPMLEYVSHLKELLDYFGFMHNKVASHLINVLLPLIKFSHNLQDYIILVVRKAMFRRDDHIRLAAAGAIINVILAEKRSKQNRPCPYQESSSQASSSQVPAIPHGMGSDLFKELSGLLQRCLYQQAKVKERIYWGLLKLVLVDPLTAGEVFDFLLPHFLQYYKEASTPDGQLGIIQSIKMENGKVCIVEPLDDLLSCVSWILILQPQGKSDIRSDSWDSFGFSLTQDTEQAGGTFSGELFSSALLTIRKLLRNENLEGLLGQMKDPASTPQQGERYKYSAQILSGVIEVILNTLAIELEKATNDKKIDLEKEFVDLVDLYGSLEKYTSTSAQSTQSNGTRKGIARSSALCLTYKNESDNMKSFKERASFLATPSIHQLFQTSFELYKNDAVKSVTTSQVHSQATSNSPNQHSRLFYFILNVTLCQTKSFSYVAKDDPLKALIHGDIKVLGPPLLKLIWLLMWPDQKKKDANGKKDNEDRKGLIFLALMCLKELLKVSSQNLDEMREIEDMLAHAVGEDASRDVLEAEDDDNEQVNGINNQREELFITKIVKPLFSELLHAKFYHEVEILCDITNMIGSMSSVRSNLLGAWAIYICKTSDVANPKIAKSVVTLALSCTRAPNDMILACDMALELVKTMGSERQTLLEKSKIYAIINRSTETAIASVLLQLAESVIIDMDRLSMKLKAYLTGAYKVISLDHDGKQNPYFTLEDTLYQRAEAVTRRLLIHLRKLQGFPKFADPQAEHLLRSAAKFYKNLARLSKFHIAPKGCKQILPSLKCQRLVEVTCKQLTEPLYKFVEMMQQKQQDSRASKGSINKIKRENRCIPDLIFQIEDYEKYLILLSKASKMNLLRHAKRSTARDFRILDPQEQEDGANQEAQPDEGAAQDDLVQDSGDASEKALSPETGSTLAAAEDSDENMIPSAKRKKLGRIVHDSDDEA</sequence>
<evidence type="ECO:0000259" key="6">
    <source>
        <dbReference type="Pfam" id="PF14680"/>
    </source>
</evidence>
<keyword evidence="8" id="KW-1185">Reference proteome</keyword>
<feature type="region of interest" description="Disordered" evidence="1">
    <location>
        <begin position="1346"/>
        <end position="1415"/>
    </location>
</feature>
<dbReference type="GO" id="GO:0006281">
    <property type="term" value="P:DNA repair"/>
    <property type="evidence" value="ECO:0007669"/>
    <property type="project" value="InterPro"/>
</dbReference>
<dbReference type="Pfam" id="PF14675">
    <property type="entry name" value="FANCI_S1"/>
    <property type="match status" value="1"/>
</dbReference>
<comment type="caution">
    <text evidence="7">The sequence shown here is derived from an EMBL/GenBank/DDBJ whole genome shotgun (WGS) entry which is preliminary data.</text>
</comment>
<evidence type="ECO:0000256" key="1">
    <source>
        <dbReference type="SAM" id="MobiDB-lite"/>
    </source>
</evidence>
<dbReference type="EMBL" id="LEKV01005361">
    <property type="protein sequence ID" value="KVH88617.1"/>
    <property type="molecule type" value="Genomic_DNA"/>
</dbReference>
<evidence type="ECO:0000259" key="5">
    <source>
        <dbReference type="Pfam" id="PF14679"/>
    </source>
</evidence>
<organism evidence="7 8">
    <name type="scientific">Cynara cardunculus var. scolymus</name>
    <name type="common">Globe artichoke</name>
    <name type="synonym">Cynara scolymus</name>
    <dbReference type="NCBI Taxonomy" id="59895"/>
    <lineage>
        <taxon>Eukaryota</taxon>
        <taxon>Viridiplantae</taxon>
        <taxon>Streptophyta</taxon>
        <taxon>Embryophyta</taxon>
        <taxon>Tracheophyta</taxon>
        <taxon>Spermatophyta</taxon>
        <taxon>Magnoliopsida</taxon>
        <taxon>eudicotyledons</taxon>
        <taxon>Gunneridae</taxon>
        <taxon>Pentapetalae</taxon>
        <taxon>asterids</taxon>
        <taxon>campanulids</taxon>
        <taxon>Asterales</taxon>
        <taxon>Asteraceae</taxon>
        <taxon>Carduoideae</taxon>
        <taxon>Cardueae</taxon>
        <taxon>Carduinae</taxon>
        <taxon>Cynara</taxon>
    </lineage>
</organism>
<dbReference type="InterPro" id="IPR029312">
    <property type="entry name" value="FANCI_HD2"/>
</dbReference>
<reference evidence="7 8" key="1">
    <citation type="journal article" date="2016" name="Sci. Rep.">
        <title>The genome sequence of the outbreeding globe artichoke constructed de novo incorporating a phase-aware low-pass sequencing strategy of F1 progeny.</title>
        <authorList>
            <person name="Scaglione D."/>
            <person name="Reyes-Chin-Wo S."/>
            <person name="Acquadro A."/>
            <person name="Froenicke L."/>
            <person name="Portis E."/>
            <person name="Beitel C."/>
            <person name="Tirone M."/>
            <person name="Mauro R."/>
            <person name="Lo Monaco A."/>
            <person name="Mauromicale G."/>
            <person name="Faccioli P."/>
            <person name="Cattivelli L."/>
            <person name="Rieseberg L."/>
            <person name="Michelmore R."/>
            <person name="Lanteri S."/>
        </authorList>
    </citation>
    <scope>NUCLEOTIDE SEQUENCE [LARGE SCALE GENOMIC DNA]</scope>
    <source>
        <strain evidence="7">2C</strain>
    </source>
</reference>
<dbReference type="SUPFAM" id="SSF48371">
    <property type="entry name" value="ARM repeat"/>
    <property type="match status" value="1"/>
</dbReference>
<dbReference type="InterPro" id="IPR016024">
    <property type="entry name" value="ARM-type_fold"/>
</dbReference>
<dbReference type="InterPro" id="IPR029314">
    <property type="entry name" value="FANCI_S4"/>
</dbReference>
<protein>
    <submittedName>
        <fullName evidence="7">Armadillo-type fold</fullName>
    </submittedName>
</protein>
<dbReference type="STRING" id="59895.A0A118JSD3"/>
<dbReference type="OMA" id="QSMRMMN"/>
<dbReference type="InterPro" id="IPR026171">
    <property type="entry name" value="FANCI"/>
</dbReference>
<dbReference type="Pfam" id="PF14678">
    <property type="entry name" value="FANCI_S4"/>
    <property type="match status" value="1"/>
</dbReference>
<proteinExistence type="predicted"/>
<feature type="domain" description="FANCI helical" evidence="6">
    <location>
        <begin position="565"/>
        <end position="804"/>
    </location>
</feature>
<dbReference type="Pfam" id="PF14680">
    <property type="entry name" value="FANCI_HD2"/>
    <property type="match status" value="1"/>
</dbReference>
<dbReference type="PANTHER" id="PTHR21818:SF0">
    <property type="entry name" value="FANCONI ANEMIA GROUP I PROTEIN"/>
    <property type="match status" value="1"/>
</dbReference>
<evidence type="ECO:0000259" key="3">
    <source>
        <dbReference type="Pfam" id="PF14676"/>
    </source>
</evidence>
<dbReference type="InterPro" id="IPR029310">
    <property type="entry name" value="FANCI_HD1"/>
</dbReference>
<dbReference type="Pfam" id="PF14676">
    <property type="entry name" value="FANCI_S2"/>
    <property type="match status" value="1"/>
</dbReference>
<name>A0A118JSD3_CYNCS</name>
<dbReference type="Pfam" id="PF14679">
    <property type="entry name" value="FANCI_HD1"/>
    <property type="match status" value="1"/>
</dbReference>
<evidence type="ECO:0000259" key="4">
    <source>
        <dbReference type="Pfam" id="PF14678"/>
    </source>
</evidence>
<gene>
    <name evidence="7" type="ORF">Ccrd_026313</name>
</gene>
<evidence type="ECO:0000313" key="7">
    <source>
        <dbReference type="EMBL" id="KVH88617.1"/>
    </source>
</evidence>
<dbReference type="GO" id="GO:0070182">
    <property type="term" value="F:DNA polymerase binding"/>
    <property type="evidence" value="ECO:0007669"/>
    <property type="project" value="TreeGrafter"/>
</dbReference>
<evidence type="ECO:0000313" key="8">
    <source>
        <dbReference type="Proteomes" id="UP000243975"/>
    </source>
</evidence>
<feature type="domain" description="FANCI solenoid 1" evidence="2">
    <location>
        <begin position="84"/>
        <end position="282"/>
    </location>
</feature>
<evidence type="ECO:0000259" key="2">
    <source>
        <dbReference type="Pfam" id="PF14675"/>
    </source>
</evidence>
<feature type="domain" description="FANCI solenoid 4" evidence="4">
    <location>
        <begin position="1103"/>
        <end position="1346"/>
    </location>
</feature>
<feature type="domain" description="FANCI solenoid 2" evidence="3">
    <location>
        <begin position="380"/>
        <end position="546"/>
    </location>
</feature>
<dbReference type="PANTHER" id="PTHR21818">
    <property type="entry name" value="BC025462 PROTEIN"/>
    <property type="match status" value="1"/>
</dbReference>